<accession>A0A183DLV8</accession>
<reference evidence="1" key="1">
    <citation type="submission" date="2016-06" db="UniProtKB">
        <authorList>
            <consortium name="WormBaseParasite"/>
        </authorList>
    </citation>
    <scope>IDENTIFICATION</scope>
</reference>
<sequence>LVKFNIRDKSSYLKYTEQLDKYLSKYNNITATRICTGQESNAQLFADGSAKAVQLPGDDIIKVIVGADCQCYAMARCAGQHIYSRQLHCLQDACALLLITYF</sequence>
<protein>
    <submittedName>
        <fullName evidence="1">6-phosphofructokinase</fullName>
    </submittedName>
</protein>
<organism evidence="1">
    <name type="scientific">Gongylonema pulchrum</name>
    <dbReference type="NCBI Taxonomy" id="637853"/>
    <lineage>
        <taxon>Eukaryota</taxon>
        <taxon>Metazoa</taxon>
        <taxon>Ecdysozoa</taxon>
        <taxon>Nematoda</taxon>
        <taxon>Chromadorea</taxon>
        <taxon>Rhabditida</taxon>
        <taxon>Spirurina</taxon>
        <taxon>Spiruromorpha</taxon>
        <taxon>Spiruroidea</taxon>
        <taxon>Gongylonematidae</taxon>
        <taxon>Gongylonema</taxon>
    </lineage>
</organism>
<name>A0A183DLV8_9BILA</name>
<proteinExistence type="predicted"/>
<evidence type="ECO:0000313" key="1">
    <source>
        <dbReference type="WBParaSite" id="GPUH_0000971001-mRNA-1"/>
    </source>
</evidence>
<dbReference type="AlphaFoldDB" id="A0A183DLV8"/>
<dbReference type="WBParaSite" id="GPUH_0000971001-mRNA-1">
    <property type="protein sequence ID" value="GPUH_0000971001-mRNA-1"/>
    <property type="gene ID" value="GPUH_0000971001"/>
</dbReference>